<dbReference type="PROSITE" id="PS51257">
    <property type="entry name" value="PROKAR_LIPOPROTEIN"/>
    <property type="match status" value="1"/>
</dbReference>
<sequence length="53" mass="5675">MRSGAASSMPGCIIHAAMTTLSSWTSSCAIVNLRHIRQSKQSTPRKQAEAMLA</sequence>
<evidence type="ECO:0000313" key="2">
    <source>
        <dbReference type="Proteomes" id="UP000429607"/>
    </source>
</evidence>
<organism evidence="1 2">
    <name type="scientific">Phytophthora rubi</name>
    <dbReference type="NCBI Taxonomy" id="129364"/>
    <lineage>
        <taxon>Eukaryota</taxon>
        <taxon>Sar</taxon>
        <taxon>Stramenopiles</taxon>
        <taxon>Oomycota</taxon>
        <taxon>Peronosporomycetes</taxon>
        <taxon>Peronosporales</taxon>
        <taxon>Peronosporaceae</taxon>
        <taxon>Phytophthora</taxon>
    </lineage>
</organism>
<dbReference type="Proteomes" id="UP000429607">
    <property type="component" value="Unassembled WGS sequence"/>
</dbReference>
<proteinExistence type="predicted"/>
<name>A0A6A3I6C7_9STRA</name>
<dbReference type="EMBL" id="QXFV01003572">
    <property type="protein sequence ID" value="KAE8975603.1"/>
    <property type="molecule type" value="Genomic_DNA"/>
</dbReference>
<comment type="caution">
    <text evidence="1">The sequence shown here is derived from an EMBL/GenBank/DDBJ whole genome shotgun (WGS) entry which is preliminary data.</text>
</comment>
<dbReference type="AlphaFoldDB" id="A0A6A3I6C7"/>
<protein>
    <submittedName>
        <fullName evidence="1">Uncharacterized protein</fullName>
    </submittedName>
</protein>
<reference evidence="1 2" key="1">
    <citation type="submission" date="2018-09" db="EMBL/GenBank/DDBJ databases">
        <title>Genomic investigation of the strawberry pathogen Phytophthora fragariae indicates pathogenicity is determined by transcriptional variation in three key races.</title>
        <authorList>
            <person name="Adams T.M."/>
            <person name="Armitage A.D."/>
            <person name="Sobczyk M.K."/>
            <person name="Bates H.J."/>
            <person name="Dunwell J.M."/>
            <person name="Nellist C.F."/>
            <person name="Harrison R.J."/>
        </authorList>
    </citation>
    <scope>NUCLEOTIDE SEQUENCE [LARGE SCALE GENOMIC DNA]</scope>
    <source>
        <strain evidence="1 2">SCRP249</strain>
    </source>
</reference>
<gene>
    <name evidence="1" type="ORF">PR001_g25656</name>
</gene>
<accession>A0A6A3I6C7</accession>
<evidence type="ECO:0000313" key="1">
    <source>
        <dbReference type="EMBL" id="KAE8975603.1"/>
    </source>
</evidence>